<evidence type="ECO:0000313" key="6">
    <source>
        <dbReference type="Proteomes" id="UP000198778"/>
    </source>
</evidence>
<feature type="domain" description="Phosphate acetyl/butaryl transferase" evidence="4">
    <location>
        <begin position="79"/>
        <end position="296"/>
    </location>
</feature>
<dbReference type="NCBIfam" id="NF006045">
    <property type="entry name" value="PRK08190.1"/>
    <property type="match status" value="1"/>
</dbReference>
<organism evidence="5 6">
    <name type="scientific">Alkalicoccus daliensis</name>
    <dbReference type="NCBI Taxonomy" id="745820"/>
    <lineage>
        <taxon>Bacteria</taxon>
        <taxon>Bacillati</taxon>
        <taxon>Bacillota</taxon>
        <taxon>Bacilli</taxon>
        <taxon>Bacillales</taxon>
        <taxon>Bacillaceae</taxon>
        <taxon>Alkalicoccus</taxon>
    </lineage>
</organism>
<proteinExistence type="inferred from homology"/>
<keyword evidence="6" id="KW-1185">Reference proteome</keyword>
<reference evidence="6" key="1">
    <citation type="submission" date="2016-10" db="EMBL/GenBank/DDBJ databases">
        <authorList>
            <person name="Varghese N."/>
            <person name="Submissions S."/>
        </authorList>
    </citation>
    <scope>NUCLEOTIDE SEQUENCE [LARGE SCALE GENOMIC DNA]</scope>
    <source>
        <strain evidence="6">CGMCC 1.10369</strain>
    </source>
</reference>
<dbReference type="Proteomes" id="UP000198778">
    <property type="component" value="Unassembled WGS sequence"/>
</dbReference>
<dbReference type="PANTHER" id="PTHR43356">
    <property type="entry name" value="PHOSPHATE ACETYLTRANSFERASE"/>
    <property type="match status" value="1"/>
</dbReference>
<dbReference type="OrthoDB" id="9774179at2"/>
<dbReference type="InterPro" id="IPR002505">
    <property type="entry name" value="PTA_PTB"/>
</dbReference>
<evidence type="ECO:0000313" key="5">
    <source>
        <dbReference type="EMBL" id="SDN40198.1"/>
    </source>
</evidence>
<dbReference type="Gene3D" id="3.40.718.10">
    <property type="entry name" value="Isopropylmalate Dehydrogenase"/>
    <property type="match status" value="1"/>
</dbReference>
<dbReference type="AlphaFoldDB" id="A0A1H0B3G6"/>
<comment type="similarity">
    <text evidence="1">Belongs to the phosphate acetyltransferase and butyryltransferase family.</text>
</comment>
<name>A0A1H0B3G6_9BACI</name>
<dbReference type="PANTHER" id="PTHR43356:SF2">
    <property type="entry name" value="PHOSPHATE ACETYLTRANSFERASE"/>
    <property type="match status" value="1"/>
</dbReference>
<evidence type="ECO:0000256" key="1">
    <source>
        <dbReference type="ARBA" id="ARBA00005656"/>
    </source>
</evidence>
<dbReference type="SUPFAM" id="SSF53659">
    <property type="entry name" value="Isocitrate/Isopropylmalate dehydrogenase-like"/>
    <property type="match status" value="1"/>
</dbReference>
<evidence type="ECO:0000256" key="2">
    <source>
        <dbReference type="ARBA" id="ARBA00022679"/>
    </source>
</evidence>
<evidence type="ECO:0000259" key="4">
    <source>
        <dbReference type="Pfam" id="PF01515"/>
    </source>
</evidence>
<dbReference type="RefSeq" id="WP_090840669.1">
    <property type="nucleotide sequence ID" value="NZ_FNIL01000001.1"/>
</dbReference>
<dbReference type="GO" id="GO:0016746">
    <property type="term" value="F:acyltransferase activity"/>
    <property type="evidence" value="ECO:0007669"/>
    <property type="project" value="UniProtKB-KW"/>
</dbReference>
<dbReference type="EMBL" id="FNIL01000001">
    <property type="protein sequence ID" value="SDN40198.1"/>
    <property type="molecule type" value="Genomic_DNA"/>
</dbReference>
<dbReference type="PIRSF" id="PIRSF000428">
    <property type="entry name" value="P_Ac_trans"/>
    <property type="match status" value="1"/>
</dbReference>
<evidence type="ECO:0000256" key="3">
    <source>
        <dbReference type="ARBA" id="ARBA00023315"/>
    </source>
</evidence>
<keyword evidence="3" id="KW-0012">Acyltransferase</keyword>
<gene>
    <name evidence="5" type="ORF">SAMN04488053_101739</name>
</gene>
<dbReference type="STRING" id="745820.SAMN04488053_101739"/>
<protein>
    <submittedName>
        <fullName evidence="5">Phosphate butyryltransferase</fullName>
    </submittedName>
</protein>
<accession>A0A1H0B3G6</accession>
<keyword evidence="2 5" id="KW-0808">Transferase</keyword>
<dbReference type="Pfam" id="PF01515">
    <property type="entry name" value="PTA_PTB"/>
    <property type="match status" value="1"/>
</dbReference>
<dbReference type="InterPro" id="IPR012147">
    <property type="entry name" value="P_Ac_Bu_trans"/>
</dbReference>
<sequence>MNIAELKLKISQREKKAVIAVANATDPSIFLAAQAAKEDGLAKFVFTGPLQEVTDAMEEASFTPDDQYHSFIDCSTDQEAAEVAVRLVSEGKATVLMKGMIATSTLLKAVLNKEYGLRTGGILSHIAGFQINSREKILFLTDAAMNIAPELEEKVQIVENAVKAVRQMGIEQPKVAMLAAVETVNPAMQATLDAAAITQMNRRNQIKHCLIDGPLGFDNAISAEAAVQKKIESPVAGSADILVAPQIETGNSLYKSFTYIGGAVVGGMIVGAKAPIILTSRSDSEESKLFSLAMAVSTT</sequence>
<dbReference type="InterPro" id="IPR050500">
    <property type="entry name" value="Phos_Acetyltrans/Butyryltrans"/>
</dbReference>